<reference evidence="1 2" key="1">
    <citation type="submission" date="2016-10" db="EMBL/GenBank/DDBJ databases">
        <authorList>
            <person name="de Groot N.N."/>
        </authorList>
    </citation>
    <scope>NUCLEOTIDE SEQUENCE [LARGE SCALE GENOMIC DNA]</scope>
    <source>
        <strain evidence="1 2">Nm146</strain>
    </source>
</reference>
<name>A0A1I4RHC4_9PROT</name>
<evidence type="ECO:0000313" key="2">
    <source>
        <dbReference type="Proteomes" id="UP000199561"/>
    </source>
</evidence>
<gene>
    <name evidence="1" type="ORF">SAMN05421880_11932</name>
</gene>
<organism evidence="1 2">
    <name type="scientific">Nitrosomonas nitrosa</name>
    <dbReference type="NCBI Taxonomy" id="52442"/>
    <lineage>
        <taxon>Bacteria</taxon>
        <taxon>Pseudomonadati</taxon>
        <taxon>Pseudomonadota</taxon>
        <taxon>Betaproteobacteria</taxon>
        <taxon>Nitrosomonadales</taxon>
        <taxon>Nitrosomonadaceae</taxon>
        <taxon>Nitrosomonas</taxon>
    </lineage>
</organism>
<evidence type="ECO:0000313" key="1">
    <source>
        <dbReference type="EMBL" id="SFM51682.1"/>
    </source>
</evidence>
<dbReference type="InterPro" id="IPR029058">
    <property type="entry name" value="AB_hydrolase_fold"/>
</dbReference>
<keyword evidence="2" id="KW-1185">Reference proteome</keyword>
<dbReference type="Proteomes" id="UP000199561">
    <property type="component" value="Unassembled WGS sequence"/>
</dbReference>
<sequence length="525" mass="56134">MLLVTTSTRHALPELETTPDNIMLAALNLSARAYSDRHLDAQSVIDTVNVRVQNWAPLAVTSLGFAESDRKFSVINGNLLRYDNENASATVGVTMLGGKQTLGISFEGSNDISTENGLKDWNHNVFSIKGYYDLLNEPHGDSGIGFLQSIVNYVNDHGIEQVLVTGHSLGGSAAQFFMQQFGVTDGRYVGVTFGSPGTNRFQALPEERFANIRHNDDEAVSAGETRGYEVSGSIINIRVEDSGIDGLSEHALFVPLDDSGISYRRSIEFITSQLDASTLFQNMNIVPGTHSDNRLNAKEGQRMEVLLGGGGADSLIGEIDGEQHLQIFKGGLGNDVIHGGGGIDYALYSGVRSNFTHQTSAAGELMIIDQRADTHSEGTDTLQGIERIIFADLAVALDVEGSAGRVAKLIGAIFGAESVPNPNYVAIGLSEFDKGTSYEDLAAFAITAAGATTPEQVTSLLWNNVVGSPPTDDQLQPYIDLLNTGTTSIGELGVYAAEQPLNQENIALSQLAETGILFDPQGFIV</sequence>
<dbReference type="SUPFAM" id="SSF53474">
    <property type="entry name" value="alpha/beta-Hydrolases"/>
    <property type="match status" value="1"/>
</dbReference>
<dbReference type="CDD" id="cd00741">
    <property type="entry name" value="Lipase"/>
    <property type="match status" value="1"/>
</dbReference>
<dbReference type="EMBL" id="FOUF01000019">
    <property type="protein sequence ID" value="SFM51682.1"/>
    <property type="molecule type" value="Genomic_DNA"/>
</dbReference>
<proteinExistence type="predicted"/>
<dbReference type="AlphaFoldDB" id="A0A1I4RHC4"/>
<dbReference type="RefSeq" id="WP_090669847.1">
    <property type="nucleotide sequence ID" value="NZ_FOUF01000019.1"/>
</dbReference>
<dbReference type="Gene3D" id="3.40.50.1820">
    <property type="entry name" value="alpha/beta hydrolase"/>
    <property type="match status" value="1"/>
</dbReference>
<dbReference type="STRING" id="52442.SAMN05421880_11932"/>
<dbReference type="InterPro" id="IPR011049">
    <property type="entry name" value="Serralysin-like_metalloprot_C"/>
</dbReference>
<dbReference type="SUPFAM" id="SSF51120">
    <property type="entry name" value="beta-Roll"/>
    <property type="match status" value="1"/>
</dbReference>
<protein>
    <submittedName>
        <fullName evidence="1">Uncharacterized protein</fullName>
    </submittedName>
</protein>
<accession>A0A1I4RHC4</accession>